<proteinExistence type="inferred from homology"/>
<evidence type="ECO:0000256" key="1">
    <source>
        <dbReference type="ARBA" id="ARBA00002868"/>
    </source>
</evidence>
<dbReference type="InterPro" id="IPR039255">
    <property type="entry name" value="YceD_bac"/>
</dbReference>
<keyword evidence="8" id="KW-1185">Reference proteome</keyword>
<evidence type="ECO:0000256" key="4">
    <source>
        <dbReference type="ARBA" id="ARBA00022517"/>
    </source>
</evidence>
<dbReference type="PANTHER" id="PTHR38099">
    <property type="entry name" value="LARGE RIBOSOMAL RNA SUBUNIT ACCUMULATION PROTEIN YCED"/>
    <property type="match status" value="1"/>
</dbReference>
<dbReference type="Pfam" id="PF02620">
    <property type="entry name" value="YceD"/>
    <property type="match status" value="1"/>
</dbReference>
<dbReference type="InterPro" id="IPR003772">
    <property type="entry name" value="YceD"/>
</dbReference>
<evidence type="ECO:0000313" key="7">
    <source>
        <dbReference type="EMBL" id="MBO1928135.1"/>
    </source>
</evidence>
<protein>
    <recommendedName>
        <fullName evidence="3">Large ribosomal RNA subunit accumulation protein YceD</fullName>
    </recommendedName>
    <alternativeName>
        <fullName evidence="5">23S rRNA accumulation protein YceD</fullName>
    </alternativeName>
</protein>
<accession>A0ABS3Q8I6</accession>
<name>A0ABS3Q8I6_9GAMM</name>
<sequence length="179" mass="20566">MLNKLPDLIDPLYAVKHDKRYVGSVKLSRLKRLCEQLAENGCDDREVQVDIKFYYDKVIRFPVFEMKLTTELNLQCQRSLNTFSLPVNTEVRGVFTESMALVDDLPDDLEVFELSDEKFSLYELVEEELLLCVPMVPVDQNSSIDYENTYDDHSESTGDSEESQSAKPNPFAVLQGLKK</sequence>
<evidence type="ECO:0000313" key="8">
    <source>
        <dbReference type="Proteomes" id="UP000664835"/>
    </source>
</evidence>
<dbReference type="RefSeq" id="WP_208150750.1">
    <property type="nucleotide sequence ID" value="NZ_JAGETV010000027.1"/>
</dbReference>
<dbReference type="Proteomes" id="UP000664835">
    <property type="component" value="Unassembled WGS sequence"/>
</dbReference>
<dbReference type="EMBL" id="JAGETV010000027">
    <property type="protein sequence ID" value="MBO1928135.1"/>
    <property type="molecule type" value="Genomic_DNA"/>
</dbReference>
<evidence type="ECO:0000256" key="3">
    <source>
        <dbReference type="ARBA" id="ARBA00015716"/>
    </source>
</evidence>
<evidence type="ECO:0000256" key="6">
    <source>
        <dbReference type="SAM" id="MobiDB-lite"/>
    </source>
</evidence>
<reference evidence="7 8" key="1">
    <citation type="submission" date="2021-03" db="EMBL/GenBank/DDBJ databases">
        <title>Thiomicrorhabdus sp.nov.,novel sulfur-oxidizing bacteria isolated from coastal sediment.</title>
        <authorList>
            <person name="Liu X."/>
        </authorList>
    </citation>
    <scope>NUCLEOTIDE SEQUENCE [LARGE SCALE GENOMIC DNA]</scope>
    <source>
        <strain evidence="7 8">6S2-11</strain>
    </source>
</reference>
<gene>
    <name evidence="7" type="ORF">J3998_11170</name>
</gene>
<comment type="caution">
    <text evidence="7">The sequence shown here is derived from an EMBL/GenBank/DDBJ whole genome shotgun (WGS) entry which is preliminary data.</text>
</comment>
<comment type="function">
    <text evidence="1">Plays a role in synthesis, processing and/or stability of 23S rRNA.</text>
</comment>
<comment type="similarity">
    <text evidence="2">Belongs to the DUF177 domain family.</text>
</comment>
<dbReference type="PANTHER" id="PTHR38099:SF1">
    <property type="entry name" value="LARGE RIBOSOMAL RNA SUBUNIT ACCUMULATION PROTEIN YCED"/>
    <property type="match status" value="1"/>
</dbReference>
<feature type="region of interest" description="Disordered" evidence="6">
    <location>
        <begin position="144"/>
        <end position="179"/>
    </location>
</feature>
<evidence type="ECO:0000256" key="2">
    <source>
        <dbReference type="ARBA" id="ARBA00010740"/>
    </source>
</evidence>
<organism evidence="7 8">
    <name type="scientific">Thiomicrorhabdus marina</name>
    <dbReference type="NCBI Taxonomy" id="2818442"/>
    <lineage>
        <taxon>Bacteria</taxon>
        <taxon>Pseudomonadati</taxon>
        <taxon>Pseudomonadota</taxon>
        <taxon>Gammaproteobacteria</taxon>
        <taxon>Thiotrichales</taxon>
        <taxon>Piscirickettsiaceae</taxon>
        <taxon>Thiomicrorhabdus</taxon>
    </lineage>
</organism>
<evidence type="ECO:0000256" key="5">
    <source>
        <dbReference type="ARBA" id="ARBA00031841"/>
    </source>
</evidence>
<keyword evidence="4" id="KW-0690">Ribosome biogenesis</keyword>